<dbReference type="PANTHER" id="PTHR30383">
    <property type="entry name" value="THIOESTERASE 1/PROTEASE 1/LYSOPHOSPHOLIPASE L1"/>
    <property type="match status" value="1"/>
</dbReference>
<organism evidence="2 3">
    <name type="scientific">Methylobacterium variabile</name>
    <dbReference type="NCBI Taxonomy" id="298794"/>
    <lineage>
        <taxon>Bacteria</taxon>
        <taxon>Pseudomonadati</taxon>
        <taxon>Pseudomonadota</taxon>
        <taxon>Alphaproteobacteria</taxon>
        <taxon>Hyphomicrobiales</taxon>
        <taxon>Methylobacteriaceae</taxon>
        <taxon>Methylobacterium</taxon>
    </lineage>
</organism>
<dbReference type="SUPFAM" id="SSF52266">
    <property type="entry name" value="SGNH hydrolase"/>
    <property type="match status" value="1"/>
</dbReference>
<evidence type="ECO:0000313" key="3">
    <source>
        <dbReference type="Proteomes" id="UP000035955"/>
    </source>
</evidence>
<evidence type="ECO:0000259" key="1">
    <source>
        <dbReference type="Pfam" id="PF13472"/>
    </source>
</evidence>
<dbReference type="Gene3D" id="3.40.50.1110">
    <property type="entry name" value="SGNH hydrolase"/>
    <property type="match status" value="1"/>
</dbReference>
<dbReference type="PANTHER" id="PTHR30383:SF5">
    <property type="entry name" value="SGNH HYDROLASE-TYPE ESTERASE DOMAIN-CONTAINING PROTEIN"/>
    <property type="match status" value="1"/>
</dbReference>
<comment type="caution">
    <text evidence="2">The sequence shown here is derived from an EMBL/GenBank/DDBJ whole genome shotgun (WGS) entry which is preliminary data.</text>
</comment>
<dbReference type="Proteomes" id="UP000035955">
    <property type="component" value="Unassembled WGS sequence"/>
</dbReference>
<dbReference type="PATRIC" id="fig|298794.3.peg.3788"/>
<feature type="domain" description="SGNH hydrolase-type esterase" evidence="1">
    <location>
        <begin position="37"/>
        <end position="192"/>
    </location>
</feature>
<accession>A0A0J6S8G4</accession>
<dbReference type="GO" id="GO:0004622">
    <property type="term" value="F:phosphatidylcholine lysophospholipase activity"/>
    <property type="evidence" value="ECO:0007669"/>
    <property type="project" value="TreeGrafter"/>
</dbReference>
<evidence type="ECO:0000313" key="2">
    <source>
        <dbReference type="EMBL" id="KMO29947.1"/>
    </source>
</evidence>
<dbReference type="Pfam" id="PF13472">
    <property type="entry name" value="Lipase_GDSL_2"/>
    <property type="match status" value="1"/>
</dbReference>
<dbReference type="InterPro" id="IPR013830">
    <property type="entry name" value="SGNH_hydro"/>
</dbReference>
<dbReference type="AlphaFoldDB" id="A0A0J6S8G4"/>
<protein>
    <recommendedName>
        <fullName evidence="1">SGNH hydrolase-type esterase domain-containing protein</fullName>
    </recommendedName>
</protein>
<gene>
    <name evidence="2" type="ORF">VQ02_28765</name>
</gene>
<dbReference type="InterPro" id="IPR051532">
    <property type="entry name" value="Ester_Hydrolysis_Enzymes"/>
</dbReference>
<dbReference type="InterPro" id="IPR036514">
    <property type="entry name" value="SGNH_hydro_sf"/>
</dbReference>
<reference evidence="2 3" key="1">
    <citation type="submission" date="2015-03" db="EMBL/GenBank/DDBJ databases">
        <title>Genome sequencing of Methylobacterium variabile DSM 16961.</title>
        <authorList>
            <person name="Chaudhry V."/>
            <person name="Patil P.B."/>
        </authorList>
    </citation>
    <scope>NUCLEOTIDE SEQUENCE [LARGE SCALE GENOMIC DNA]</scope>
    <source>
        <strain evidence="2 3">DSM 16961</strain>
    </source>
</reference>
<dbReference type="OrthoDB" id="9794725at2"/>
<dbReference type="RefSeq" id="WP_048447672.1">
    <property type="nucleotide sequence ID" value="NZ_LABY01000241.1"/>
</dbReference>
<name>A0A0J6S8G4_9HYPH</name>
<dbReference type="EMBL" id="LABY01000241">
    <property type="protein sequence ID" value="KMO29947.1"/>
    <property type="molecule type" value="Genomic_DNA"/>
</dbReference>
<keyword evidence="3" id="KW-1185">Reference proteome</keyword>
<proteinExistence type="predicted"/>
<sequence>MSAPRPPAPPAKASGLRRHRALLARLAGGPAPEAVILGDSLAAGWPGPDLEAATGCPTLNLGLPGDRVQTTRWRLAALAAFAIRPRLAVTMVGTNSFADGDGETRVIAGLAALLAALRAAWAPPVIVLATVPWRESPPGRSEADRLALNAALADLADREALLLLDCDAALGPDHAAGLEADRLHLNACGYAALSGALAALVRGA</sequence>